<dbReference type="PANTHER" id="PTHR35273:SF2">
    <property type="entry name" value="ALPHA-GALACTOSIDASE"/>
    <property type="match status" value="1"/>
</dbReference>
<dbReference type="GeneID" id="66078493"/>
<dbReference type="RefSeq" id="XP_043009604.1">
    <property type="nucleotide sequence ID" value="XM_043154313.1"/>
</dbReference>
<dbReference type="GO" id="GO:0004557">
    <property type="term" value="F:alpha-galactosidase activity"/>
    <property type="evidence" value="ECO:0007669"/>
    <property type="project" value="UniProtKB-EC"/>
</dbReference>
<evidence type="ECO:0000256" key="1">
    <source>
        <dbReference type="ARBA" id="ARBA00001255"/>
    </source>
</evidence>
<evidence type="ECO:0000256" key="2">
    <source>
        <dbReference type="ARBA" id="ARBA00012755"/>
    </source>
</evidence>
<evidence type="ECO:0000256" key="3">
    <source>
        <dbReference type="SAM" id="SignalP"/>
    </source>
</evidence>
<keyword evidence="6" id="KW-1185">Reference proteome</keyword>
<proteinExistence type="predicted"/>
<name>A0A9P7S0H7_9AGAR</name>
<feature type="signal peptide" evidence="3">
    <location>
        <begin position="1"/>
        <end position="18"/>
    </location>
</feature>
<dbReference type="AlphaFoldDB" id="A0A9P7S0H7"/>
<organism evidence="5 6">
    <name type="scientific">Marasmius oreades</name>
    <name type="common">fairy-ring Marasmius</name>
    <dbReference type="NCBI Taxonomy" id="181124"/>
    <lineage>
        <taxon>Eukaryota</taxon>
        <taxon>Fungi</taxon>
        <taxon>Dikarya</taxon>
        <taxon>Basidiomycota</taxon>
        <taxon>Agaricomycotina</taxon>
        <taxon>Agaricomycetes</taxon>
        <taxon>Agaricomycetidae</taxon>
        <taxon>Agaricales</taxon>
        <taxon>Marasmiineae</taxon>
        <taxon>Marasmiaceae</taxon>
        <taxon>Marasmius</taxon>
    </lineage>
</organism>
<sequence>MISSILLLFVFSFASTNAGVMKRVITPLPANGKFDYQIGGAYTPDVDVQVVTRDRTDSPAPNKYNICYINAFQTQTDDNAFWKCKFFYLALSDPQPIFIHIAPAPERDHLLLRRANGNYFIDPGWPGEILFDTSTAANREEIATIINGWISGCQQSGFSAIEPDNFDSYSRSNGRLTFNNNVQLAKLLADYAHSLNMAFGQKNAAEKSVQAKAGAGFDFAIAEQCQEFDECDSYTDVYGNQVLEIEYYDTGLSGNGLDNFNDACQARGSQISVIFRDVDVKPAGANGRVYQEC</sequence>
<dbReference type="SUPFAM" id="SSF51445">
    <property type="entry name" value="(Trans)glycosidases"/>
    <property type="match status" value="1"/>
</dbReference>
<comment type="caution">
    <text evidence="5">The sequence shown here is derived from an EMBL/GenBank/DDBJ whole genome shotgun (WGS) entry which is preliminary data.</text>
</comment>
<protein>
    <recommendedName>
        <fullName evidence="2">alpha-galactosidase</fullName>
        <ecNumber evidence="2">3.2.1.22</ecNumber>
    </recommendedName>
</protein>
<dbReference type="EC" id="3.2.1.22" evidence="2"/>
<evidence type="ECO:0000313" key="6">
    <source>
        <dbReference type="Proteomes" id="UP001049176"/>
    </source>
</evidence>
<keyword evidence="3" id="KW-0732">Signal</keyword>
<dbReference type="OrthoDB" id="2108802at2759"/>
<dbReference type="EMBL" id="CM032185">
    <property type="protein sequence ID" value="KAG7093134.1"/>
    <property type="molecule type" value="Genomic_DNA"/>
</dbReference>
<feature type="chain" id="PRO_5040209353" description="alpha-galactosidase" evidence="3">
    <location>
        <begin position="19"/>
        <end position="293"/>
    </location>
</feature>
<evidence type="ECO:0000259" key="4">
    <source>
        <dbReference type="Pfam" id="PF03537"/>
    </source>
</evidence>
<evidence type="ECO:0000313" key="5">
    <source>
        <dbReference type="EMBL" id="KAG7093134.1"/>
    </source>
</evidence>
<reference evidence="5" key="1">
    <citation type="journal article" date="2021" name="Genome Biol. Evol.">
        <title>The assembled and annotated genome of the fairy-ring fungus Marasmius oreades.</title>
        <authorList>
            <person name="Hiltunen M."/>
            <person name="Ament-Velasquez S.L."/>
            <person name="Johannesson H."/>
        </authorList>
    </citation>
    <scope>NUCLEOTIDE SEQUENCE</scope>
    <source>
        <strain evidence="5">03SP1</strain>
    </source>
</reference>
<dbReference type="Pfam" id="PF03537">
    <property type="entry name" value="Glyco_hydro_114"/>
    <property type="match status" value="1"/>
</dbReference>
<dbReference type="InterPro" id="IPR013785">
    <property type="entry name" value="Aldolase_TIM"/>
</dbReference>
<accession>A0A9P7S0H7</accession>
<dbReference type="Gene3D" id="3.20.20.70">
    <property type="entry name" value="Aldolase class I"/>
    <property type="match status" value="1"/>
</dbReference>
<dbReference type="InterPro" id="IPR004352">
    <property type="entry name" value="GH114_TIM-barrel"/>
</dbReference>
<dbReference type="InterPro" id="IPR017853">
    <property type="entry name" value="GH"/>
</dbReference>
<dbReference type="KEGG" id="more:E1B28_009417"/>
<feature type="domain" description="Glycoside-hydrolase family GH114 TIM-barrel" evidence="4">
    <location>
        <begin position="33"/>
        <end position="281"/>
    </location>
</feature>
<dbReference type="Proteomes" id="UP001049176">
    <property type="component" value="Chromosome 5"/>
</dbReference>
<comment type="catalytic activity">
    <reaction evidence="1">
        <text>Hydrolysis of terminal, non-reducing alpha-D-galactose residues in alpha-D-galactosides, including galactose oligosaccharides, galactomannans and galactolipids.</text>
        <dbReference type="EC" id="3.2.1.22"/>
    </reaction>
</comment>
<dbReference type="PANTHER" id="PTHR35273">
    <property type="entry name" value="ALPHA-1,4 POLYGALACTOSAMINIDASE, PUTATIVE (AFU_ORTHOLOGUE AFUA_3G07890)-RELATED"/>
    <property type="match status" value="1"/>
</dbReference>
<gene>
    <name evidence="5" type="ORF">E1B28_009417</name>
</gene>